<dbReference type="EMBL" id="FNEE01000026">
    <property type="protein sequence ID" value="SDL06195.1"/>
    <property type="molecule type" value="Genomic_DNA"/>
</dbReference>
<keyword evidence="2" id="KW-0863">Zinc-finger</keyword>
<dbReference type="InterPro" id="IPR002694">
    <property type="entry name" value="Znf_CHC2"/>
</dbReference>
<evidence type="ECO:0000313" key="5">
    <source>
        <dbReference type="EMBL" id="SDL06195.1"/>
    </source>
</evidence>
<dbReference type="InterPro" id="IPR036977">
    <property type="entry name" value="DNA_primase_Znf_CHC2"/>
</dbReference>
<accession>A0A1G9H011</accession>
<evidence type="ECO:0000313" key="6">
    <source>
        <dbReference type="Proteomes" id="UP000198894"/>
    </source>
</evidence>
<evidence type="ECO:0000256" key="3">
    <source>
        <dbReference type="ARBA" id="ARBA00022833"/>
    </source>
</evidence>
<protein>
    <submittedName>
        <fullName evidence="5">Toprim domain-containing protein</fullName>
    </submittedName>
</protein>
<keyword evidence="6" id="KW-1185">Reference proteome</keyword>
<dbReference type="InterPro" id="IPR034154">
    <property type="entry name" value="TOPRIM_DnaG/twinkle"/>
</dbReference>
<dbReference type="PANTHER" id="PTHR30313">
    <property type="entry name" value="DNA PRIMASE"/>
    <property type="match status" value="1"/>
</dbReference>
<keyword evidence="3" id="KW-0862">Zinc</keyword>
<dbReference type="GO" id="GO:0005737">
    <property type="term" value="C:cytoplasm"/>
    <property type="evidence" value="ECO:0007669"/>
    <property type="project" value="TreeGrafter"/>
</dbReference>
<evidence type="ECO:0000259" key="4">
    <source>
        <dbReference type="SMART" id="SM00400"/>
    </source>
</evidence>
<evidence type="ECO:0000256" key="1">
    <source>
        <dbReference type="ARBA" id="ARBA00022723"/>
    </source>
</evidence>
<dbReference type="CDD" id="cd01029">
    <property type="entry name" value="TOPRIM_primases"/>
    <property type="match status" value="1"/>
</dbReference>
<dbReference type="GO" id="GO:0003899">
    <property type="term" value="F:DNA-directed RNA polymerase activity"/>
    <property type="evidence" value="ECO:0007669"/>
    <property type="project" value="InterPro"/>
</dbReference>
<dbReference type="SMART" id="SM00400">
    <property type="entry name" value="ZnF_CHCC"/>
    <property type="match status" value="1"/>
</dbReference>
<organism evidence="5 6">
    <name type="scientific">Mesorhizobium muleiense</name>
    <dbReference type="NCBI Taxonomy" id="1004279"/>
    <lineage>
        <taxon>Bacteria</taxon>
        <taxon>Pseudomonadati</taxon>
        <taxon>Pseudomonadota</taxon>
        <taxon>Alphaproteobacteria</taxon>
        <taxon>Hyphomicrobiales</taxon>
        <taxon>Phyllobacteriaceae</taxon>
        <taxon>Mesorhizobium</taxon>
    </lineage>
</organism>
<dbReference type="GO" id="GO:0003677">
    <property type="term" value="F:DNA binding"/>
    <property type="evidence" value="ECO:0007669"/>
    <property type="project" value="InterPro"/>
</dbReference>
<proteinExistence type="predicted"/>
<feature type="domain" description="Zinc finger CHC2-type" evidence="4">
    <location>
        <begin position="32"/>
        <end position="89"/>
    </location>
</feature>
<evidence type="ECO:0000256" key="2">
    <source>
        <dbReference type="ARBA" id="ARBA00022771"/>
    </source>
</evidence>
<dbReference type="Proteomes" id="UP000198894">
    <property type="component" value="Unassembled WGS sequence"/>
</dbReference>
<dbReference type="Pfam" id="PF01807">
    <property type="entry name" value="Zn_ribbon_DnaG"/>
    <property type="match status" value="1"/>
</dbReference>
<dbReference type="AlphaFoldDB" id="A0A1G9H011"/>
<dbReference type="PANTHER" id="PTHR30313:SF2">
    <property type="entry name" value="DNA PRIMASE"/>
    <property type="match status" value="1"/>
</dbReference>
<dbReference type="RefSeq" id="WP_091599653.1">
    <property type="nucleotide sequence ID" value="NZ_FNEE01000026.1"/>
</dbReference>
<sequence length="290" mass="31912">MASDVERLRRDVSLPATVESFGVKLENDGDEWVACCPFHAEDTPSFTIFKGKDHVQRFQCFGCGERGDVLDFVQGIKGVDLKEAISILGGGKAGPNIEPRKVEARDVYAGITPLDPARTIIAGNKVTLYNPKRAGTEREWGSFTPSMMFPYYRATGTLLGYVLRHDLPDGGKETPMVMWVRLPNGKECWSRFPFPRPRPLYGLDGLRDGQVIVVEGEKCRDKLASASGRNVVSWPGGTYGLNHADWSPLVGRSVVIWPDDDVPGLRTAVEIAALLTKIGCSVKMMQRAAK</sequence>
<gene>
    <name evidence="5" type="ORF">SAMN05428953_12623</name>
</gene>
<dbReference type="GO" id="GO:0008270">
    <property type="term" value="F:zinc ion binding"/>
    <property type="evidence" value="ECO:0007669"/>
    <property type="project" value="UniProtKB-KW"/>
</dbReference>
<dbReference type="Gene3D" id="3.90.580.10">
    <property type="entry name" value="Zinc finger, CHC2-type domain"/>
    <property type="match status" value="1"/>
</dbReference>
<reference evidence="6" key="1">
    <citation type="submission" date="2016-10" db="EMBL/GenBank/DDBJ databases">
        <authorList>
            <person name="Varghese N."/>
            <person name="Submissions S."/>
        </authorList>
    </citation>
    <scope>NUCLEOTIDE SEQUENCE [LARGE SCALE GENOMIC DNA]</scope>
    <source>
        <strain evidence="6">CGMCC 1.11022</strain>
    </source>
</reference>
<dbReference type="SUPFAM" id="SSF56731">
    <property type="entry name" value="DNA primase core"/>
    <property type="match status" value="1"/>
</dbReference>
<dbReference type="GO" id="GO:0006269">
    <property type="term" value="P:DNA replication, synthesis of primer"/>
    <property type="evidence" value="ECO:0007669"/>
    <property type="project" value="TreeGrafter"/>
</dbReference>
<dbReference type="SUPFAM" id="SSF57783">
    <property type="entry name" value="Zinc beta-ribbon"/>
    <property type="match status" value="1"/>
</dbReference>
<dbReference type="Gene3D" id="3.40.1360.10">
    <property type="match status" value="1"/>
</dbReference>
<name>A0A1G9H011_9HYPH</name>
<keyword evidence="1" id="KW-0479">Metal-binding</keyword>
<dbReference type="InterPro" id="IPR050219">
    <property type="entry name" value="DnaG_primase"/>
</dbReference>